<feature type="domain" description="Protein phosphatase 1 regulatory subunit 21 N-terminal" evidence="2">
    <location>
        <begin position="7"/>
        <end position="110"/>
    </location>
</feature>
<organism evidence="3 4">
    <name type="scientific">Plasmodium gonderi</name>
    <dbReference type="NCBI Taxonomy" id="77519"/>
    <lineage>
        <taxon>Eukaryota</taxon>
        <taxon>Sar</taxon>
        <taxon>Alveolata</taxon>
        <taxon>Apicomplexa</taxon>
        <taxon>Aconoidasida</taxon>
        <taxon>Haemosporida</taxon>
        <taxon>Plasmodiidae</taxon>
        <taxon>Plasmodium</taxon>
        <taxon>Plasmodium (Plasmodium)</taxon>
    </lineage>
</organism>
<feature type="coiled-coil region" evidence="1">
    <location>
        <begin position="766"/>
        <end position="839"/>
    </location>
</feature>
<dbReference type="InterPro" id="IPR019343">
    <property type="entry name" value="PPP1R21_N"/>
</dbReference>
<dbReference type="SMART" id="SM01254">
    <property type="entry name" value="KLRAQ"/>
    <property type="match status" value="1"/>
</dbReference>
<keyword evidence="4" id="KW-1185">Reference proteome</keyword>
<evidence type="ECO:0000313" key="3">
    <source>
        <dbReference type="EMBL" id="GAW79246.1"/>
    </source>
</evidence>
<sequence>MNIQEKYKLIKEKYKEIKEQNDIFKKAILEYKKDIKQLEKNNEEQKDRIKLMLDENNDLLSNNSQLSNKIAHLTSSLEEQKKSNSGWRNLMLLTKNSRENIQESVAFEELENKIKENETLHKKIDDLQIYNEKMEKELELFKSSHKEKLNVKKRHVTASPTPNFPQDHEKTIENLNDIINNSNRNMIKIEQEKDEIKQQMETYKANFTEMIETNKANFAEIVEKKNEHITKIEQVLKILKRKCYHKYKINFNRIPLFEKPDHCDGYLQNKINEHCKLFQNYVLNVIQNFQDYLVVCKNIFAFQEIQLNDNYQKFDGNQRDDNFEYSKIIDLKGISKKEVIFLEEAINLLDHFKKYWIGSQDKQCVLVVLRNLSDTVRRIFLNVNVYLCIEEYLFPTYTNVKIYALKNTIRELRNLKRVILKIINLFRYVLLITPYDNNKIVEEYFKNRNITNKFNEIEGKQNFHNNLVYSNEANYDEIGTDVVSSEEEIDISTDKIPQFSGANFKRLLEEKEKKYFSKYEDLKNCTEKNKKIIVYLVKKFKTTLEDLCYSFKFLKSYISFRICEMKGSDHLQIDNSKVMTEMLDITISFINSLENLDIVKVQFPLISVFSYSRFNTRMFYEEEKKCIKKINADFNETKHIPYSTLENSFRNLEIYKNDNDLLNKEILRKTKIIKKLKKINHQTLSEFKSLVIKNKELTLKKQFFENCLTEKRENSTQMEEDTTDQGIQKYAEMVFNFVASNNPENKGLNVHEKQLIEAYICSCIKIKHLNMEIKKNVEALERLENEFSTKEGEVQKLNLQIETYKEEETNIHKKYEEQMNTLHDLIVTLEKQISKMNSEKNVHKFFILCSICGNKNNMGNILKSRKCLSCNSIIIFLK</sequence>
<reference evidence="4" key="1">
    <citation type="submission" date="2017-04" db="EMBL/GenBank/DDBJ databases">
        <title>Plasmodium gonderi genome.</title>
        <authorList>
            <person name="Arisue N."/>
            <person name="Honma H."/>
            <person name="Kawai S."/>
            <person name="Tougan T."/>
            <person name="Tanabe K."/>
            <person name="Horii T."/>
        </authorList>
    </citation>
    <scope>NUCLEOTIDE SEQUENCE [LARGE SCALE GENOMIC DNA]</scope>
    <source>
        <strain evidence="4">ATCC 30045</strain>
    </source>
</reference>
<comment type="caution">
    <text evidence="3">The sequence shown here is derived from an EMBL/GenBank/DDBJ whole genome shotgun (WGS) entry which is preliminary data.</text>
</comment>
<dbReference type="GeneID" id="39745950"/>
<evidence type="ECO:0000256" key="1">
    <source>
        <dbReference type="SAM" id="Coils"/>
    </source>
</evidence>
<name>A0A1Y1J9S8_PLAGO</name>
<evidence type="ECO:0000259" key="2">
    <source>
        <dbReference type="SMART" id="SM01254"/>
    </source>
</evidence>
<dbReference type="EMBL" id="BDQF01000003">
    <property type="protein sequence ID" value="GAW79246.1"/>
    <property type="molecule type" value="Genomic_DNA"/>
</dbReference>
<accession>A0A1Y1J9S8</accession>
<dbReference type="OMA" id="NKCYPKY"/>
<protein>
    <recommendedName>
        <fullName evidence="2">Protein phosphatase 1 regulatory subunit 21 N-terminal domain-containing protein</fullName>
    </recommendedName>
</protein>
<proteinExistence type="predicted"/>
<feature type="coiled-coil region" evidence="1">
    <location>
        <begin position="14"/>
        <end position="137"/>
    </location>
</feature>
<dbReference type="AlphaFoldDB" id="A0A1Y1J9S8"/>
<evidence type="ECO:0000313" key="4">
    <source>
        <dbReference type="Proteomes" id="UP000195521"/>
    </source>
</evidence>
<keyword evidence="1" id="KW-0175">Coiled coil</keyword>
<feature type="coiled-coil region" evidence="1">
    <location>
        <begin position="172"/>
        <end position="242"/>
    </location>
</feature>
<gene>
    <name evidence="3" type="ORF">PGO_030460</name>
</gene>
<dbReference type="OrthoDB" id="392668at2759"/>
<dbReference type="RefSeq" id="XP_028541835.1">
    <property type="nucleotide sequence ID" value="XM_028686034.1"/>
</dbReference>
<dbReference type="Proteomes" id="UP000195521">
    <property type="component" value="Unassembled WGS sequence"/>
</dbReference>